<protein>
    <submittedName>
        <fullName evidence="2">Uncharacterized protein</fullName>
    </submittedName>
</protein>
<feature type="compositionally biased region" description="Basic and acidic residues" evidence="1">
    <location>
        <begin position="7"/>
        <end position="17"/>
    </location>
</feature>
<proteinExistence type="predicted"/>
<dbReference type="AlphaFoldDB" id="A0A2V1ILW4"/>
<dbReference type="Proteomes" id="UP000244905">
    <property type="component" value="Unassembled WGS sequence"/>
</dbReference>
<feature type="region of interest" description="Disordered" evidence="1">
    <location>
        <begin position="1"/>
        <end position="38"/>
    </location>
</feature>
<dbReference type="EMBL" id="PUEC01000033">
    <property type="protein sequence ID" value="PWB00698.1"/>
    <property type="molecule type" value="Genomic_DNA"/>
</dbReference>
<accession>A0A2V1ILW4</accession>
<keyword evidence="3" id="KW-1185">Reference proteome</keyword>
<name>A0A2V1ILW4_9BACT</name>
<evidence type="ECO:0000256" key="1">
    <source>
        <dbReference type="SAM" id="MobiDB-lite"/>
    </source>
</evidence>
<gene>
    <name evidence="2" type="ORF">C5O23_11945</name>
</gene>
<comment type="caution">
    <text evidence="2">The sequence shown here is derived from an EMBL/GenBank/DDBJ whole genome shotgun (WGS) entry which is preliminary data.</text>
</comment>
<organism evidence="2 3">
    <name type="scientific">Duncaniella muris</name>
    <dbReference type="NCBI Taxonomy" id="2094150"/>
    <lineage>
        <taxon>Bacteria</taxon>
        <taxon>Pseudomonadati</taxon>
        <taxon>Bacteroidota</taxon>
        <taxon>Bacteroidia</taxon>
        <taxon>Bacteroidales</taxon>
        <taxon>Muribaculaceae</taxon>
        <taxon>Duncaniella</taxon>
    </lineage>
</organism>
<sequence>MLTACDKGSDGVRRTDTPDPPGSGEGPVGRPDPEQGWDFTAETADGCLRFEGSEMRLRIDRGGVLFKTLPDGHGAVIDLDSGRRVEYFIGEAGSDSVCRQSWVSIDGQKLEGATVRMKKQTAGTVWCHVDVARPQKGYMLVGLR</sequence>
<evidence type="ECO:0000313" key="3">
    <source>
        <dbReference type="Proteomes" id="UP000244905"/>
    </source>
</evidence>
<evidence type="ECO:0000313" key="2">
    <source>
        <dbReference type="EMBL" id="PWB00698.1"/>
    </source>
</evidence>
<reference evidence="3" key="1">
    <citation type="submission" date="2018-02" db="EMBL/GenBank/DDBJ databases">
        <authorList>
            <person name="Clavel T."/>
            <person name="Strowig T."/>
        </authorList>
    </citation>
    <scope>NUCLEOTIDE SEQUENCE [LARGE SCALE GENOMIC DNA]</scope>
    <source>
        <strain evidence="3">DSM 103720</strain>
    </source>
</reference>